<dbReference type="Gene3D" id="3.30.300.130">
    <property type="entry name" value="Fe-S cluster assembly (FSCA)"/>
    <property type="match status" value="1"/>
</dbReference>
<dbReference type="GO" id="GO:0051536">
    <property type="term" value="F:iron-sulfur cluster binding"/>
    <property type="evidence" value="ECO:0007669"/>
    <property type="project" value="InterPro"/>
</dbReference>
<dbReference type="Pfam" id="PF01106">
    <property type="entry name" value="NifU"/>
    <property type="match status" value="1"/>
</dbReference>
<reference evidence="4" key="1">
    <citation type="submission" date="2018-12" db="EMBL/GenBank/DDBJ databases">
        <title>Tengunoibacter tsumagoiensis gen. nov., sp. nov., Dictyobacter kobayashii sp. nov., D. alpinus sp. nov., and D. joshuensis sp. nov. and description of Dictyobacteraceae fam. nov. within the order Ktedonobacterales isolated from Tengu-no-mugimeshi.</title>
        <authorList>
            <person name="Wang C.M."/>
            <person name="Zheng Y."/>
            <person name="Sakai Y."/>
            <person name="Toyoda A."/>
            <person name="Minakuchi Y."/>
            <person name="Abe K."/>
            <person name="Yokota A."/>
            <person name="Yabe S."/>
        </authorList>
    </citation>
    <scope>NUCLEOTIDE SEQUENCE [LARGE SCALE GENOMIC DNA]</scope>
    <source>
        <strain evidence="4">Uno16</strain>
    </source>
</reference>
<protein>
    <recommendedName>
        <fullName evidence="2">NIF system FeS cluster assembly NifU C-terminal domain-containing protein</fullName>
    </recommendedName>
</protein>
<comment type="function">
    <text evidence="1">May be involved in the formation or repair of [Fe-S] clusters present in iron-sulfur proteins.</text>
</comment>
<comment type="caution">
    <text evidence="3">The sequence shown here is derived from an EMBL/GenBank/DDBJ whole genome shotgun (WGS) entry which is preliminary data.</text>
</comment>
<dbReference type="EMBL" id="BIFT01000002">
    <property type="protein sequence ID" value="GCE30461.1"/>
    <property type="molecule type" value="Genomic_DNA"/>
</dbReference>
<keyword evidence="4" id="KW-1185">Reference proteome</keyword>
<dbReference type="Proteomes" id="UP000287171">
    <property type="component" value="Unassembled WGS sequence"/>
</dbReference>
<evidence type="ECO:0000259" key="2">
    <source>
        <dbReference type="Pfam" id="PF01106"/>
    </source>
</evidence>
<accession>A0A402BGC6</accession>
<dbReference type="InterPro" id="IPR034904">
    <property type="entry name" value="FSCA_dom_sf"/>
</dbReference>
<organism evidence="3 4">
    <name type="scientific">Dictyobacter alpinus</name>
    <dbReference type="NCBI Taxonomy" id="2014873"/>
    <lineage>
        <taxon>Bacteria</taxon>
        <taxon>Bacillati</taxon>
        <taxon>Chloroflexota</taxon>
        <taxon>Ktedonobacteria</taxon>
        <taxon>Ktedonobacterales</taxon>
        <taxon>Dictyobacteraceae</taxon>
        <taxon>Dictyobacter</taxon>
    </lineage>
</organism>
<dbReference type="GO" id="GO:0005506">
    <property type="term" value="F:iron ion binding"/>
    <property type="evidence" value="ECO:0007669"/>
    <property type="project" value="InterPro"/>
</dbReference>
<sequence>MQLDTQQQQRAEHIEALIQDLATLSDPRARSMAQELVQSILTMYGDCLTRMLELSGQQQDNGPALIAAFGEDELVGPLLLLHGLHPVDMQTRIQRVLEQQRPLLKKHDGDVELVRIEAGIGYFNFKGSCQGCAASNNKLLRSIEEAIYQAAPELDDIVAVETEQCMVHPVKFIPARHRSPETVVSSGSGED</sequence>
<dbReference type="InterPro" id="IPR001075">
    <property type="entry name" value="NIF_FeS_clus_asmbl_NifU_C"/>
</dbReference>
<evidence type="ECO:0000313" key="4">
    <source>
        <dbReference type="Proteomes" id="UP000287171"/>
    </source>
</evidence>
<evidence type="ECO:0000313" key="3">
    <source>
        <dbReference type="EMBL" id="GCE30461.1"/>
    </source>
</evidence>
<gene>
    <name evidence="3" type="ORF">KDA_59450</name>
</gene>
<dbReference type="AlphaFoldDB" id="A0A402BGC6"/>
<proteinExistence type="predicted"/>
<evidence type="ECO:0000256" key="1">
    <source>
        <dbReference type="ARBA" id="ARBA00049958"/>
    </source>
</evidence>
<name>A0A402BGC6_9CHLR</name>
<dbReference type="SUPFAM" id="SSF117916">
    <property type="entry name" value="Fe-S cluster assembly (FSCA) domain-like"/>
    <property type="match status" value="1"/>
</dbReference>
<feature type="domain" description="NIF system FeS cluster assembly NifU C-terminal" evidence="2">
    <location>
        <begin position="93"/>
        <end position="156"/>
    </location>
</feature>
<dbReference type="GO" id="GO:0016226">
    <property type="term" value="P:iron-sulfur cluster assembly"/>
    <property type="evidence" value="ECO:0007669"/>
    <property type="project" value="InterPro"/>
</dbReference>